<comment type="caution">
    <text evidence="1">The sequence shown here is derived from an EMBL/GenBank/DDBJ whole genome shotgun (WGS) entry which is preliminary data.</text>
</comment>
<accession>A0A9J6H3Y3</accession>
<reference evidence="1 2" key="1">
    <citation type="journal article" date="2020" name="Cell">
        <title>Large-Scale Comparative Analyses of Tick Genomes Elucidate Their Genetic Diversity and Vector Capacities.</title>
        <authorList>
            <consortium name="Tick Genome and Microbiome Consortium (TIGMIC)"/>
            <person name="Jia N."/>
            <person name="Wang J."/>
            <person name="Shi W."/>
            <person name="Du L."/>
            <person name="Sun Y."/>
            <person name="Zhan W."/>
            <person name="Jiang J.F."/>
            <person name="Wang Q."/>
            <person name="Zhang B."/>
            <person name="Ji P."/>
            <person name="Bell-Sakyi L."/>
            <person name="Cui X.M."/>
            <person name="Yuan T.T."/>
            <person name="Jiang B.G."/>
            <person name="Yang W.F."/>
            <person name="Lam T.T."/>
            <person name="Chang Q.C."/>
            <person name="Ding S.J."/>
            <person name="Wang X.J."/>
            <person name="Zhu J.G."/>
            <person name="Ruan X.D."/>
            <person name="Zhao L."/>
            <person name="Wei J.T."/>
            <person name="Ye R.Z."/>
            <person name="Que T.C."/>
            <person name="Du C.H."/>
            <person name="Zhou Y.H."/>
            <person name="Cheng J.X."/>
            <person name="Dai P.F."/>
            <person name="Guo W.B."/>
            <person name="Han X.H."/>
            <person name="Huang E.J."/>
            <person name="Li L.F."/>
            <person name="Wei W."/>
            <person name="Gao Y.C."/>
            <person name="Liu J.Z."/>
            <person name="Shao H.Z."/>
            <person name="Wang X."/>
            <person name="Wang C.C."/>
            <person name="Yang T.C."/>
            <person name="Huo Q.B."/>
            <person name="Li W."/>
            <person name="Chen H.Y."/>
            <person name="Chen S.E."/>
            <person name="Zhou L.G."/>
            <person name="Ni X.B."/>
            <person name="Tian J.H."/>
            <person name="Sheng Y."/>
            <person name="Liu T."/>
            <person name="Pan Y.S."/>
            <person name="Xia L.Y."/>
            <person name="Li J."/>
            <person name="Zhao F."/>
            <person name="Cao W.C."/>
        </authorList>
    </citation>
    <scope>NUCLEOTIDE SEQUENCE [LARGE SCALE GENOMIC DNA]</scope>
    <source>
        <strain evidence="1">HaeL-2018</strain>
    </source>
</reference>
<keyword evidence="2" id="KW-1185">Reference proteome</keyword>
<organism evidence="1 2">
    <name type="scientific">Haemaphysalis longicornis</name>
    <name type="common">Bush tick</name>
    <dbReference type="NCBI Taxonomy" id="44386"/>
    <lineage>
        <taxon>Eukaryota</taxon>
        <taxon>Metazoa</taxon>
        <taxon>Ecdysozoa</taxon>
        <taxon>Arthropoda</taxon>
        <taxon>Chelicerata</taxon>
        <taxon>Arachnida</taxon>
        <taxon>Acari</taxon>
        <taxon>Parasitiformes</taxon>
        <taxon>Ixodida</taxon>
        <taxon>Ixodoidea</taxon>
        <taxon>Ixodidae</taxon>
        <taxon>Haemaphysalinae</taxon>
        <taxon>Haemaphysalis</taxon>
    </lineage>
</organism>
<sequence length="92" mass="10390">MTLAIPSAAVLQVVELQRQYVRKNELDLLTNRVSVPALQEKVMASVFTANSFPPCHELPKKIVQLFLRTRMQILVKKSNAEARGSDWLEKVG</sequence>
<evidence type="ECO:0000313" key="1">
    <source>
        <dbReference type="EMBL" id="KAH9382498.1"/>
    </source>
</evidence>
<gene>
    <name evidence="1" type="ORF">HPB48_004847</name>
</gene>
<dbReference type="Proteomes" id="UP000821853">
    <property type="component" value="Chromosome 9"/>
</dbReference>
<name>A0A9J6H3Y3_HAELO</name>
<dbReference type="VEuPathDB" id="VectorBase:HLOH_056686"/>
<dbReference type="EMBL" id="JABSTR010000011">
    <property type="protein sequence ID" value="KAH9382498.1"/>
    <property type="molecule type" value="Genomic_DNA"/>
</dbReference>
<protein>
    <submittedName>
        <fullName evidence="1">Uncharacterized protein</fullName>
    </submittedName>
</protein>
<dbReference type="AlphaFoldDB" id="A0A9J6H3Y3"/>
<evidence type="ECO:0000313" key="2">
    <source>
        <dbReference type="Proteomes" id="UP000821853"/>
    </source>
</evidence>
<proteinExistence type="predicted"/>